<keyword evidence="2" id="KW-1185">Reference proteome</keyword>
<dbReference type="AlphaFoldDB" id="A0A8C8YY56"/>
<sequence>MERCNSSTLLGNCIKAVLPCIICKYLLRQNTSKDAYEMYTYFFLHVTKEILNCITQMFSKLFLMQFFSFFHETRETTDSSFHSILNPSLICKANTGHTRPSD</sequence>
<dbReference type="Proteomes" id="UP000694414">
    <property type="component" value="Unplaced"/>
</dbReference>
<reference evidence="1" key="2">
    <citation type="submission" date="2025-09" db="UniProtKB">
        <authorList>
            <consortium name="Ensembl"/>
        </authorList>
    </citation>
    <scope>IDENTIFICATION</scope>
</reference>
<evidence type="ECO:0000313" key="1">
    <source>
        <dbReference type="Ensembl" id="ENSPSMP00000010623.1"/>
    </source>
</evidence>
<evidence type="ECO:0000313" key="2">
    <source>
        <dbReference type="Proteomes" id="UP000694414"/>
    </source>
</evidence>
<organism evidence="1 2">
    <name type="scientific">Prolemur simus</name>
    <name type="common">Greater bamboo lemur</name>
    <name type="synonym">Hapalemur simus</name>
    <dbReference type="NCBI Taxonomy" id="1328070"/>
    <lineage>
        <taxon>Eukaryota</taxon>
        <taxon>Metazoa</taxon>
        <taxon>Chordata</taxon>
        <taxon>Craniata</taxon>
        <taxon>Vertebrata</taxon>
        <taxon>Euteleostomi</taxon>
        <taxon>Mammalia</taxon>
        <taxon>Eutheria</taxon>
        <taxon>Euarchontoglires</taxon>
        <taxon>Primates</taxon>
        <taxon>Strepsirrhini</taxon>
        <taxon>Lemuriformes</taxon>
        <taxon>Lemuridae</taxon>
        <taxon>Prolemur</taxon>
    </lineage>
</organism>
<dbReference type="Ensembl" id="ENSPSMT00000012407.1">
    <property type="protein sequence ID" value="ENSPSMP00000010623.1"/>
    <property type="gene ID" value="ENSPSMG00000007682.1"/>
</dbReference>
<accession>A0A8C8YY56</accession>
<reference evidence="1" key="1">
    <citation type="submission" date="2025-08" db="UniProtKB">
        <authorList>
            <consortium name="Ensembl"/>
        </authorList>
    </citation>
    <scope>IDENTIFICATION</scope>
</reference>
<proteinExistence type="predicted"/>
<name>A0A8C8YY56_PROSS</name>
<protein>
    <submittedName>
        <fullName evidence="1">Uncharacterized protein</fullName>
    </submittedName>
</protein>
<dbReference type="GeneTree" id="ENSGT00860000135660"/>